<dbReference type="AlphaFoldDB" id="A0A9W9C3Y8"/>
<keyword evidence="2" id="KW-1185">Reference proteome</keyword>
<evidence type="ECO:0008006" key="3">
    <source>
        <dbReference type="Google" id="ProtNLM"/>
    </source>
</evidence>
<dbReference type="OrthoDB" id="265717at2759"/>
<dbReference type="Gene3D" id="2.170.270.10">
    <property type="entry name" value="SET domain"/>
    <property type="match status" value="1"/>
</dbReference>
<comment type="caution">
    <text evidence="1">The sequence shown here is derived from an EMBL/GenBank/DDBJ whole genome shotgun (WGS) entry which is preliminary data.</text>
</comment>
<dbReference type="InterPro" id="IPR053185">
    <property type="entry name" value="SET_domain_protein"/>
</dbReference>
<sequence>MASRIIEIPDTISTPSRPTFSFHLPWPWTHQPICTSPLPSIQAPLCIYTSTAFASGRGISIITTPKVAAELATLPAFTDPTILENDGTNESTGLWFTSSIPGKGVGTLALHNLSSGTQILRYTPAFLAYLEADLPTLERERLWSIGISRLPRSTRESFMELMYIYGDPRVRVQDIVKGNTFQMEVAGVNHLAIFPETSRLNHDCAPNAQYVLDPSTLTHTVH</sequence>
<protein>
    <recommendedName>
        <fullName evidence="3">SET domain-containing protein</fullName>
    </recommendedName>
</protein>
<dbReference type="EMBL" id="JAPEUV010000006">
    <property type="protein sequence ID" value="KAJ4342363.1"/>
    <property type="molecule type" value="Genomic_DNA"/>
</dbReference>
<dbReference type="PANTHER" id="PTHR47332">
    <property type="entry name" value="SET DOMAIN-CONTAINING PROTEIN 5"/>
    <property type="match status" value="1"/>
</dbReference>
<dbReference type="InterPro" id="IPR046341">
    <property type="entry name" value="SET_dom_sf"/>
</dbReference>
<dbReference type="SUPFAM" id="SSF82199">
    <property type="entry name" value="SET domain"/>
    <property type="match status" value="1"/>
</dbReference>
<dbReference type="PANTHER" id="PTHR47332:SF6">
    <property type="entry name" value="SET DOMAIN-CONTAINING PROTEIN"/>
    <property type="match status" value="1"/>
</dbReference>
<accession>A0A9W9C3Y8</accession>
<feature type="non-terminal residue" evidence="1">
    <location>
        <position position="222"/>
    </location>
</feature>
<dbReference type="Proteomes" id="UP001140562">
    <property type="component" value="Unassembled WGS sequence"/>
</dbReference>
<evidence type="ECO:0000313" key="1">
    <source>
        <dbReference type="EMBL" id="KAJ4342363.1"/>
    </source>
</evidence>
<organism evidence="1 2">
    <name type="scientific">Didymella glomerata</name>
    <dbReference type="NCBI Taxonomy" id="749621"/>
    <lineage>
        <taxon>Eukaryota</taxon>
        <taxon>Fungi</taxon>
        <taxon>Dikarya</taxon>
        <taxon>Ascomycota</taxon>
        <taxon>Pezizomycotina</taxon>
        <taxon>Dothideomycetes</taxon>
        <taxon>Pleosporomycetidae</taxon>
        <taxon>Pleosporales</taxon>
        <taxon>Pleosporineae</taxon>
        <taxon>Didymellaceae</taxon>
        <taxon>Didymella</taxon>
    </lineage>
</organism>
<proteinExistence type="predicted"/>
<evidence type="ECO:0000313" key="2">
    <source>
        <dbReference type="Proteomes" id="UP001140562"/>
    </source>
</evidence>
<gene>
    <name evidence="1" type="ORF">N0V87_000981</name>
</gene>
<name>A0A9W9C3Y8_9PLEO</name>
<reference evidence="1" key="1">
    <citation type="submission" date="2022-10" db="EMBL/GenBank/DDBJ databases">
        <title>Tapping the CABI collections for fungal endophytes: first genome assemblies for Collariella, Neodidymelliopsis, Ascochyta clinopodiicola, Didymella pomorum, Didymosphaeria variabile, Neocosmospora piperis and Neocucurbitaria cava.</title>
        <authorList>
            <person name="Hill R."/>
        </authorList>
    </citation>
    <scope>NUCLEOTIDE SEQUENCE</scope>
    <source>
        <strain evidence="1">IMI 360193</strain>
    </source>
</reference>